<reference evidence="3" key="1">
    <citation type="submission" date="2023-11" db="EMBL/GenBank/DDBJ databases">
        <authorList>
            <person name="Helweg L.P."/>
            <person name="Kiel A."/>
            <person name="Hitz F."/>
            <person name="Ruckert-Reed C."/>
            <person name="Busche T."/>
            <person name="Kaltschmidt B."/>
            <person name="Kaltschmidt C."/>
        </authorList>
    </citation>
    <scope>NUCLEOTIDE SEQUENCE [LARGE SCALE GENOMIC DNA]</scope>
    <source>
        <strain evidence="3">4.1</strain>
    </source>
</reference>
<dbReference type="KEGG" id="sbil:SANBI_000275"/>
<keyword evidence="3" id="KW-1185">Reference proteome</keyword>
<dbReference type="EMBL" id="CP138359">
    <property type="protein sequence ID" value="WPF82664.1"/>
    <property type="molecule type" value="Genomic_DNA"/>
</dbReference>
<protein>
    <submittedName>
        <fullName evidence="2">Uncharacterized protein</fullName>
    </submittedName>
</protein>
<evidence type="ECO:0000256" key="1">
    <source>
        <dbReference type="SAM" id="Phobius"/>
    </source>
</evidence>
<organism evidence="2 3">
    <name type="scientific">Sanguibacter biliveldensis</name>
    <dbReference type="NCBI Taxonomy" id="3030830"/>
    <lineage>
        <taxon>Bacteria</taxon>
        <taxon>Bacillati</taxon>
        <taxon>Actinomycetota</taxon>
        <taxon>Actinomycetes</taxon>
        <taxon>Micrococcales</taxon>
        <taxon>Sanguibacteraceae</taxon>
        <taxon>Sanguibacter</taxon>
    </lineage>
</organism>
<evidence type="ECO:0000313" key="3">
    <source>
        <dbReference type="Proteomes" id="UP001304340"/>
    </source>
</evidence>
<keyword evidence="1" id="KW-0472">Membrane</keyword>
<keyword evidence="1" id="KW-0812">Transmembrane</keyword>
<proteinExistence type="predicted"/>
<name>A0AAF0Z8E8_9MICO</name>
<sequence>MYQLGSAQTAPLLAATGAMATGYYAVGAWTLLVAGLAALTTGRVLARRWAGRS</sequence>
<keyword evidence="1" id="KW-1133">Transmembrane helix</keyword>
<dbReference type="AlphaFoldDB" id="A0AAF0Z8E8"/>
<accession>A0AAF0Z8E8</accession>
<gene>
    <name evidence="2" type="ORF">SANBI_000275</name>
</gene>
<dbReference type="RefSeq" id="WP_319158231.1">
    <property type="nucleotide sequence ID" value="NZ_CP138359.1"/>
</dbReference>
<dbReference type="Proteomes" id="UP001304340">
    <property type="component" value="Chromosome"/>
</dbReference>
<feature type="transmembrane region" description="Helical" evidence="1">
    <location>
        <begin position="30"/>
        <end position="46"/>
    </location>
</feature>
<evidence type="ECO:0000313" key="2">
    <source>
        <dbReference type="EMBL" id="WPF82664.1"/>
    </source>
</evidence>